<evidence type="ECO:0000313" key="8">
    <source>
        <dbReference type="EMBL" id="SEJ71436.1"/>
    </source>
</evidence>
<feature type="domain" description="Major facilitator superfamily (MFS) profile" evidence="7">
    <location>
        <begin position="19"/>
        <end position="424"/>
    </location>
</feature>
<dbReference type="PANTHER" id="PTHR43791:SF36">
    <property type="entry name" value="TRANSPORTER, PUTATIVE (AFU_ORTHOLOGUE AFUA_6G08340)-RELATED"/>
    <property type="match status" value="1"/>
</dbReference>
<evidence type="ECO:0000256" key="3">
    <source>
        <dbReference type="ARBA" id="ARBA00022692"/>
    </source>
</evidence>
<evidence type="ECO:0000256" key="2">
    <source>
        <dbReference type="ARBA" id="ARBA00022448"/>
    </source>
</evidence>
<keyword evidence="2" id="KW-0813">Transport</keyword>
<feature type="transmembrane region" description="Helical" evidence="6">
    <location>
        <begin position="81"/>
        <end position="103"/>
    </location>
</feature>
<dbReference type="Gene3D" id="1.20.1250.20">
    <property type="entry name" value="MFS general substrate transporter like domains"/>
    <property type="match status" value="2"/>
</dbReference>
<evidence type="ECO:0000313" key="9">
    <source>
        <dbReference type="Proteomes" id="UP000183529"/>
    </source>
</evidence>
<accession>A0A1A5XJN4</accession>
<feature type="transmembrane region" description="Helical" evidence="6">
    <location>
        <begin position="50"/>
        <end position="69"/>
    </location>
</feature>
<dbReference type="InterPro" id="IPR036259">
    <property type="entry name" value="MFS_trans_sf"/>
</dbReference>
<dbReference type="InterPro" id="IPR011701">
    <property type="entry name" value="MFS"/>
</dbReference>
<protein>
    <submittedName>
        <fullName evidence="8">MFS transporter, ACS family, tartrate transporter</fullName>
    </submittedName>
</protein>
<dbReference type="OrthoDB" id="5441967at2"/>
<dbReference type="Pfam" id="PF07690">
    <property type="entry name" value="MFS_1"/>
    <property type="match status" value="1"/>
</dbReference>
<dbReference type="EMBL" id="FNZM01000007">
    <property type="protein sequence ID" value="SEJ71436.1"/>
    <property type="molecule type" value="Genomic_DNA"/>
</dbReference>
<evidence type="ECO:0000256" key="6">
    <source>
        <dbReference type="SAM" id="Phobius"/>
    </source>
</evidence>
<dbReference type="FunFam" id="1.20.1250.20:FF:000018">
    <property type="entry name" value="MFS transporter permease"/>
    <property type="match status" value="1"/>
</dbReference>
<feature type="transmembrane region" description="Helical" evidence="6">
    <location>
        <begin position="279"/>
        <end position="298"/>
    </location>
</feature>
<feature type="transmembrane region" description="Helical" evidence="6">
    <location>
        <begin position="240"/>
        <end position="259"/>
    </location>
</feature>
<dbReference type="InterPro" id="IPR020846">
    <property type="entry name" value="MFS_dom"/>
</dbReference>
<sequence>MSTDIALEKRTMSKVTRRLMPFLILLYFFAFLDRVNVGFAALTMNRDLGLTASLFGWGAGIFFIGYFLFEVPSNLALAKTGARIWLARIMITWGIVSACGALVKGPASFMTLRFVLGAAEAGFFPGVILYLTFWFPSRYRAQIIGLFMLANPVSTALGSIVSGFILRMDGLLGVAGWQWLFILEGMPSVVMGFITLRYLSDAPSKARWLDADERDWLDRQISSEAAERARRHKLSLGQTLMNPHVLLLGLIYFLIVTANNGLVLWQPQIMKALGLAEHWVGPVNAIPFVVGAITMLVWGRLADRRGKYRIDLACACTVAAVGLALAASSTQPLMVIAGLVLAAVGGYGALPAFWALPTTFLSGTAAAAGIALANSIGNLGGFAGPYLIGYVRSTTSGYGYGLAMLAVAALLAGLISLCARGPSGSDEAEAFDGQIDAHAHRPSRGH</sequence>
<gene>
    <name evidence="8" type="ORF">SAMN05216550_107320</name>
</gene>
<feature type="transmembrane region" description="Helical" evidence="6">
    <location>
        <begin position="177"/>
        <end position="199"/>
    </location>
</feature>
<proteinExistence type="predicted"/>
<dbReference type="PANTHER" id="PTHR43791">
    <property type="entry name" value="PERMEASE-RELATED"/>
    <property type="match status" value="1"/>
</dbReference>
<organism evidence="8 9">
    <name type="scientific">Paraburkholderia tropica</name>
    <dbReference type="NCBI Taxonomy" id="92647"/>
    <lineage>
        <taxon>Bacteria</taxon>
        <taxon>Pseudomonadati</taxon>
        <taxon>Pseudomonadota</taxon>
        <taxon>Betaproteobacteria</taxon>
        <taxon>Burkholderiales</taxon>
        <taxon>Burkholderiaceae</taxon>
        <taxon>Paraburkholderia</taxon>
    </lineage>
</organism>
<evidence type="ECO:0000256" key="4">
    <source>
        <dbReference type="ARBA" id="ARBA00022989"/>
    </source>
</evidence>
<feature type="transmembrane region" description="Helical" evidence="6">
    <location>
        <begin position="366"/>
        <end position="388"/>
    </location>
</feature>
<feature type="transmembrane region" description="Helical" evidence="6">
    <location>
        <begin position="143"/>
        <end position="165"/>
    </location>
</feature>
<reference evidence="8 9" key="1">
    <citation type="submission" date="2016-10" db="EMBL/GenBank/DDBJ databases">
        <authorList>
            <person name="Varghese N."/>
            <person name="Submissions S."/>
        </authorList>
    </citation>
    <scope>NUCLEOTIDE SEQUENCE [LARGE SCALE GENOMIC DNA]</scope>
    <source>
        <strain evidence="8 9">LMG 22274</strain>
    </source>
</reference>
<evidence type="ECO:0000256" key="1">
    <source>
        <dbReference type="ARBA" id="ARBA00004141"/>
    </source>
</evidence>
<comment type="subcellular location">
    <subcellularLocation>
        <location evidence="1">Membrane</location>
        <topology evidence="1">Multi-pass membrane protein</topology>
    </subcellularLocation>
</comment>
<dbReference type="Proteomes" id="UP000183529">
    <property type="component" value="Unassembled WGS sequence"/>
</dbReference>
<keyword evidence="3 6" id="KW-0812">Transmembrane</keyword>
<evidence type="ECO:0000259" key="7">
    <source>
        <dbReference type="PROSITE" id="PS50850"/>
    </source>
</evidence>
<dbReference type="SUPFAM" id="SSF103473">
    <property type="entry name" value="MFS general substrate transporter"/>
    <property type="match status" value="1"/>
</dbReference>
<feature type="transmembrane region" description="Helical" evidence="6">
    <location>
        <begin position="400"/>
        <end position="419"/>
    </location>
</feature>
<dbReference type="RefSeq" id="WP_065058565.1">
    <property type="nucleotide sequence ID" value="NZ_CADFGN010000008.1"/>
</dbReference>
<feature type="transmembrane region" description="Helical" evidence="6">
    <location>
        <begin position="109"/>
        <end position="131"/>
    </location>
</feature>
<keyword evidence="4 6" id="KW-1133">Transmembrane helix</keyword>
<dbReference type="PROSITE" id="PS50850">
    <property type="entry name" value="MFS"/>
    <property type="match status" value="1"/>
</dbReference>
<dbReference type="AlphaFoldDB" id="A0A1A5XJN4"/>
<dbReference type="GO" id="GO:0016020">
    <property type="term" value="C:membrane"/>
    <property type="evidence" value="ECO:0007669"/>
    <property type="project" value="UniProtKB-SubCell"/>
</dbReference>
<dbReference type="GO" id="GO:0022857">
    <property type="term" value="F:transmembrane transporter activity"/>
    <property type="evidence" value="ECO:0007669"/>
    <property type="project" value="InterPro"/>
</dbReference>
<feature type="transmembrane region" description="Helical" evidence="6">
    <location>
        <begin position="333"/>
        <end position="354"/>
    </location>
</feature>
<comment type="caution">
    <text evidence="8">The sequence shown here is derived from an EMBL/GenBank/DDBJ whole genome shotgun (WGS) entry which is preliminary data.</text>
</comment>
<keyword evidence="5 6" id="KW-0472">Membrane</keyword>
<name>A0A1A5XJN4_9BURK</name>
<evidence type="ECO:0000256" key="5">
    <source>
        <dbReference type="ARBA" id="ARBA00023136"/>
    </source>
</evidence>
<dbReference type="CDD" id="cd17319">
    <property type="entry name" value="MFS_ExuT_GudP_like"/>
    <property type="match status" value="1"/>
</dbReference>